<accession>A0A8R1TX76</accession>
<reference evidence="3" key="2">
    <citation type="submission" date="2022-06" db="UniProtKB">
        <authorList>
            <consortium name="EnsemblMetazoa"/>
        </authorList>
    </citation>
    <scope>IDENTIFICATION</scope>
</reference>
<keyword evidence="4" id="KW-1185">Reference proteome</keyword>
<feature type="compositionally biased region" description="Basic and acidic residues" evidence="1">
    <location>
        <begin position="122"/>
        <end position="148"/>
    </location>
</feature>
<reference evidence="4" key="1">
    <citation type="submission" date="2013-10" db="EMBL/GenBank/DDBJ databases">
        <title>Genome sequencing of Onchocerca volvulus.</title>
        <authorList>
            <person name="Cotton J."/>
            <person name="Tsai J."/>
            <person name="Stanley E."/>
            <person name="Tracey A."/>
            <person name="Holroyd N."/>
            <person name="Lustigman S."/>
            <person name="Berriman M."/>
        </authorList>
    </citation>
    <scope>NUCLEOTIDE SEQUENCE</scope>
</reference>
<feature type="chain" id="PRO_5035807761" evidence="2">
    <location>
        <begin position="19"/>
        <end position="557"/>
    </location>
</feature>
<dbReference type="AlphaFoldDB" id="A0A8R1TX76"/>
<organism evidence="3 4">
    <name type="scientific">Onchocerca volvulus</name>
    <dbReference type="NCBI Taxonomy" id="6282"/>
    <lineage>
        <taxon>Eukaryota</taxon>
        <taxon>Metazoa</taxon>
        <taxon>Ecdysozoa</taxon>
        <taxon>Nematoda</taxon>
        <taxon>Chromadorea</taxon>
        <taxon>Rhabditida</taxon>
        <taxon>Spirurina</taxon>
        <taxon>Spiruromorpha</taxon>
        <taxon>Filarioidea</taxon>
        <taxon>Onchocercidae</taxon>
        <taxon>Onchocerca</taxon>
    </lineage>
</organism>
<evidence type="ECO:0000256" key="2">
    <source>
        <dbReference type="SAM" id="SignalP"/>
    </source>
</evidence>
<name>A0A8R1TX76_ONCVO</name>
<evidence type="ECO:0000256" key="1">
    <source>
        <dbReference type="SAM" id="MobiDB-lite"/>
    </source>
</evidence>
<sequence>MGHIQTLFWIGELHFLSLYELYRLLFYLPDCLTSLVSYVPDLNFGLNLPSTGVANQFGISTTNQKQQSVSLLPEQLIPLESISARIDCNYNCIPLRRTSPQPLRSALKKTLLTKPCNGGEEKFKVRDSEEKQIFNPKHSTETETKAEKPQPLPARLLQKKKTVAFGRTVNVSQTIEGTSRAHRKFSVVSNSQKKKFSKMATTDQNARSLDEFGKLKEEVYKMQLKIDELTKLKEEVHDMQLKDLERSDQLLQLTKTMKKKYVSKYPTEGDEKSPTVHGELFADATEKIGSSKEDLKWAIMKRKYAENEEFKRLVDEAIMKCGGDESLDIFASDQNKGDTGRVRSLWKKKPQPNSPVIRSTTRVTKQMTVEQIGRCGNSPVSCAFSYDSEKYLARHGIIPELSDDDEVEHKMACGKQLDPSVQSYYYPGNSVTYYSKNTKGSNIPLKDGSCLDLSRNHTSHSNYREERRYYREEKLPRAVSNKINYQVDQFDTDDDEDVNSMIVINDVLEVQDHCETGVKIRSPQDTKGWKARIDFRCQKNDGVYQYMKERLNKSAWD</sequence>
<evidence type="ECO:0000313" key="4">
    <source>
        <dbReference type="Proteomes" id="UP000024404"/>
    </source>
</evidence>
<keyword evidence="2" id="KW-0732">Signal</keyword>
<evidence type="ECO:0000313" key="3">
    <source>
        <dbReference type="EnsemblMetazoa" id="OVOC6462.1"/>
    </source>
</evidence>
<dbReference type="EMBL" id="CMVM020000172">
    <property type="status" value="NOT_ANNOTATED_CDS"/>
    <property type="molecule type" value="Genomic_DNA"/>
</dbReference>
<protein>
    <submittedName>
        <fullName evidence="3">Uncharacterized protein</fullName>
    </submittedName>
</protein>
<dbReference type="Proteomes" id="UP000024404">
    <property type="component" value="Unassembled WGS sequence"/>
</dbReference>
<feature type="signal peptide" evidence="2">
    <location>
        <begin position="1"/>
        <end position="18"/>
    </location>
</feature>
<feature type="region of interest" description="Disordered" evidence="1">
    <location>
        <begin position="122"/>
        <end position="152"/>
    </location>
</feature>
<dbReference type="EnsemblMetazoa" id="OVOC6462.1">
    <property type="protein sequence ID" value="OVOC6462.1"/>
    <property type="gene ID" value="WBGene00243271"/>
</dbReference>
<proteinExistence type="predicted"/>